<sequence>MARRPRTLSESERALWQAWARVNRVVSLTRAPPDKPAETPPAPKPEPAPAPATAVVARPAAPALRLPPPPISVGTPGPGLDARRWRDLRRGKLRPERTLDLHGRRAQDAHGAVLHFLAEAHADGLRCVAIVTGKGSGEGGVLRRELPHWLNLPALRPLLLGAAHSGPANTGAVHLLLRRRRGASDRGS</sequence>
<evidence type="ECO:0000313" key="4">
    <source>
        <dbReference type="Proteomes" id="UP001589865"/>
    </source>
</evidence>
<reference evidence="3 4" key="1">
    <citation type="submission" date="2024-09" db="EMBL/GenBank/DDBJ databases">
        <authorList>
            <person name="Sun Q."/>
            <person name="Mori K."/>
        </authorList>
    </citation>
    <scope>NUCLEOTIDE SEQUENCE [LARGE SCALE GENOMIC DNA]</scope>
    <source>
        <strain evidence="3 4">TBRC 5777</strain>
    </source>
</reference>
<evidence type="ECO:0000313" key="3">
    <source>
        <dbReference type="EMBL" id="MFC0407662.1"/>
    </source>
</evidence>
<feature type="region of interest" description="Disordered" evidence="1">
    <location>
        <begin position="30"/>
        <end position="52"/>
    </location>
</feature>
<dbReference type="PANTHER" id="PTHR35562">
    <property type="entry name" value="DNA ENDONUCLEASE SMRA-RELATED"/>
    <property type="match status" value="1"/>
</dbReference>
<dbReference type="PROSITE" id="PS50828">
    <property type="entry name" value="SMR"/>
    <property type="match status" value="1"/>
</dbReference>
<organism evidence="3 4">
    <name type="scientific">Roseomonas elaeocarpi</name>
    <dbReference type="NCBI Taxonomy" id="907779"/>
    <lineage>
        <taxon>Bacteria</taxon>
        <taxon>Pseudomonadati</taxon>
        <taxon>Pseudomonadota</taxon>
        <taxon>Alphaproteobacteria</taxon>
        <taxon>Acetobacterales</taxon>
        <taxon>Roseomonadaceae</taxon>
        <taxon>Roseomonas</taxon>
    </lineage>
</organism>
<dbReference type="Gene3D" id="3.30.1370.110">
    <property type="match status" value="1"/>
</dbReference>
<keyword evidence="4" id="KW-1185">Reference proteome</keyword>
<gene>
    <name evidence="3" type="ORF">ACFFGY_05340</name>
</gene>
<dbReference type="Pfam" id="PF01713">
    <property type="entry name" value="Smr"/>
    <property type="match status" value="1"/>
</dbReference>
<accession>A0ABV6JPM3</accession>
<dbReference type="Proteomes" id="UP001589865">
    <property type="component" value="Unassembled WGS sequence"/>
</dbReference>
<feature type="domain" description="Smr" evidence="2">
    <location>
        <begin position="99"/>
        <end position="178"/>
    </location>
</feature>
<proteinExistence type="predicted"/>
<comment type="caution">
    <text evidence="3">The sequence shown here is derived from an EMBL/GenBank/DDBJ whole genome shotgun (WGS) entry which is preliminary data.</text>
</comment>
<dbReference type="InterPro" id="IPR002625">
    <property type="entry name" value="Smr_dom"/>
</dbReference>
<protein>
    <submittedName>
        <fullName evidence="3">Smr/MutS family protein</fullName>
    </submittedName>
</protein>
<dbReference type="PANTHER" id="PTHR35562:SF2">
    <property type="entry name" value="DNA ENDONUCLEASE SMRA-RELATED"/>
    <property type="match status" value="1"/>
</dbReference>
<name>A0ABV6JPM3_9PROT</name>
<evidence type="ECO:0000256" key="1">
    <source>
        <dbReference type="SAM" id="MobiDB-lite"/>
    </source>
</evidence>
<dbReference type="InterPro" id="IPR036063">
    <property type="entry name" value="Smr_dom_sf"/>
</dbReference>
<dbReference type="RefSeq" id="WP_377043382.1">
    <property type="nucleotide sequence ID" value="NZ_JBHLUN010000004.1"/>
</dbReference>
<dbReference type="SUPFAM" id="SSF160443">
    <property type="entry name" value="SMR domain-like"/>
    <property type="match status" value="1"/>
</dbReference>
<evidence type="ECO:0000259" key="2">
    <source>
        <dbReference type="PROSITE" id="PS50828"/>
    </source>
</evidence>
<dbReference type="EMBL" id="JBHLUN010000004">
    <property type="protein sequence ID" value="MFC0407662.1"/>
    <property type="molecule type" value="Genomic_DNA"/>
</dbReference>
<feature type="compositionally biased region" description="Pro residues" evidence="1">
    <location>
        <begin position="38"/>
        <end position="50"/>
    </location>
</feature>